<dbReference type="Pfam" id="PF03732">
    <property type="entry name" value="Retrotrans_gag"/>
    <property type="match status" value="1"/>
</dbReference>
<dbReference type="Pfam" id="PF14244">
    <property type="entry name" value="Retrotran_gag_3"/>
    <property type="match status" value="1"/>
</dbReference>
<evidence type="ECO:0000259" key="3">
    <source>
        <dbReference type="Pfam" id="PF14244"/>
    </source>
</evidence>
<dbReference type="InterPro" id="IPR029472">
    <property type="entry name" value="Copia-like_N"/>
</dbReference>
<dbReference type="InterPro" id="IPR012881">
    <property type="entry name" value="DUF1685"/>
</dbReference>
<name>A0A438DRQ7_VITVI</name>
<evidence type="ECO:0000313" key="4">
    <source>
        <dbReference type="EMBL" id="RVW38176.1"/>
    </source>
</evidence>
<protein>
    <submittedName>
        <fullName evidence="4">Retrovirus-related Pol polyprotein from transposon RE1</fullName>
    </submittedName>
</protein>
<evidence type="ECO:0000256" key="1">
    <source>
        <dbReference type="SAM" id="MobiDB-lite"/>
    </source>
</evidence>
<proteinExistence type="predicted"/>
<dbReference type="InterPro" id="IPR043502">
    <property type="entry name" value="DNA/RNA_pol_sf"/>
</dbReference>
<feature type="domain" description="Retrotransposon Copia-like N-terminal" evidence="3">
    <location>
        <begin position="182"/>
        <end position="224"/>
    </location>
</feature>
<dbReference type="SUPFAM" id="SSF56672">
    <property type="entry name" value="DNA/RNA polymerases"/>
    <property type="match status" value="1"/>
</dbReference>
<evidence type="ECO:0000313" key="5">
    <source>
        <dbReference type="Proteomes" id="UP000288805"/>
    </source>
</evidence>
<feature type="region of interest" description="Disordered" evidence="1">
    <location>
        <begin position="124"/>
        <end position="149"/>
    </location>
</feature>
<comment type="caution">
    <text evidence="4">The sequence shown here is derived from an EMBL/GenBank/DDBJ whole genome shotgun (WGS) entry which is preliminary data.</text>
</comment>
<dbReference type="PANTHER" id="PTHR11439">
    <property type="entry name" value="GAG-POL-RELATED RETROTRANSPOSON"/>
    <property type="match status" value="1"/>
</dbReference>
<evidence type="ECO:0000259" key="2">
    <source>
        <dbReference type="Pfam" id="PF03732"/>
    </source>
</evidence>
<feature type="region of interest" description="Disordered" evidence="1">
    <location>
        <begin position="341"/>
        <end position="381"/>
    </location>
</feature>
<feature type="compositionally biased region" description="Polar residues" evidence="1">
    <location>
        <begin position="354"/>
        <end position="372"/>
    </location>
</feature>
<dbReference type="AlphaFoldDB" id="A0A438DRQ7"/>
<accession>A0A438DRQ7</accession>
<feature type="domain" description="Retrotransposon gag" evidence="2">
    <location>
        <begin position="238"/>
        <end position="302"/>
    </location>
</feature>
<dbReference type="EMBL" id="QGNW01001512">
    <property type="protein sequence ID" value="RVW38176.1"/>
    <property type="molecule type" value="Genomic_DNA"/>
</dbReference>
<dbReference type="InterPro" id="IPR005162">
    <property type="entry name" value="Retrotrans_gag_dom"/>
</dbReference>
<dbReference type="Pfam" id="PF07939">
    <property type="entry name" value="DUF1685"/>
    <property type="match status" value="1"/>
</dbReference>
<dbReference type="Proteomes" id="UP000288805">
    <property type="component" value="Unassembled WGS sequence"/>
</dbReference>
<reference evidence="4 5" key="1">
    <citation type="journal article" date="2018" name="PLoS Genet.">
        <title>Population sequencing reveals clonal diversity and ancestral inbreeding in the grapevine cultivar Chardonnay.</title>
        <authorList>
            <person name="Roach M.J."/>
            <person name="Johnson D.L."/>
            <person name="Bohlmann J."/>
            <person name="van Vuuren H.J."/>
            <person name="Jones S.J."/>
            <person name="Pretorius I.S."/>
            <person name="Schmidt S.A."/>
            <person name="Borneman A.R."/>
        </authorList>
    </citation>
    <scope>NUCLEOTIDE SEQUENCE [LARGE SCALE GENOMIC DNA]</scope>
    <source>
        <strain evidence="5">cv. Chardonnay</strain>
        <tissue evidence="4">Leaf</tissue>
    </source>
</reference>
<gene>
    <name evidence="4" type="primary">RE1_3086</name>
    <name evidence="4" type="ORF">CK203_106201</name>
</gene>
<sequence length="591" mass="65792">MVDTPQLVDFLLPDLSSDPLRHVVRDSSPLLRWPSPPFSSLLNLLTWAAIVMRCSCREWRKMKSISSYEMMDILEGVKIKVKAKIIEGNNARRSKSIVDEDLNDLKACIELGFGFDSPNVDSLESDDFKDSTANEDDENGGGRFDELNSISSRFSNDPFSSFRIIQMANTNDTSIPVSILPPSTTIISVKLDGSHNYLAWKMQFLNLLRGHDLMGFIDGTEACPPKHIASGSLNPAYAVWQKKDTRFSSQSRSRISHLKRQLQTLTQGTKSCSEYLESAKTLADQLAAGGKPVDDQDLISFLLDFQAELLGYENLLDVNHSVHNTDGPHFAFAANKSKAPTYVQKKGPPLPPTKMQNAASSNYRSQQTRSTPPQLPNNRPGRFPPQDLAAMVAETNATFDHQVWYMDSGANAHITSDAFGISAEDSDSLTLSIFHVKDLGSLSYFLGVEVDRSSQGLHLRQTKYICDLLDRTHMAGAKPLALPTVASTKLSSTNGELLSDPSTYRHIIGALQYCTITRPDISYVVNQLCQYMHQPRTPHWQAMKRVLRYLKGSVNHGLFYTPSPLQLHTYCDSDWAGNPDDRRSTSGYGVF</sequence>
<organism evidence="4 5">
    <name type="scientific">Vitis vinifera</name>
    <name type="common">Grape</name>
    <dbReference type="NCBI Taxonomy" id="29760"/>
    <lineage>
        <taxon>Eukaryota</taxon>
        <taxon>Viridiplantae</taxon>
        <taxon>Streptophyta</taxon>
        <taxon>Embryophyta</taxon>
        <taxon>Tracheophyta</taxon>
        <taxon>Spermatophyta</taxon>
        <taxon>Magnoliopsida</taxon>
        <taxon>eudicotyledons</taxon>
        <taxon>Gunneridae</taxon>
        <taxon>Pentapetalae</taxon>
        <taxon>rosids</taxon>
        <taxon>Vitales</taxon>
        <taxon>Vitaceae</taxon>
        <taxon>Viteae</taxon>
        <taxon>Vitis</taxon>
    </lineage>
</organism>
<dbReference type="PANTHER" id="PTHR11439:SF500">
    <property type="entry name" value="RNA-DIRECTED DNA POLYMERASE"/>
    <property type="match status" value="1"/>
</dbReference>